<dbReference type="Pfam" id="PF13365">
    <property type="entry name" value="Trypsin_2"/>
    <property type="match status" value="1"/>
</dbReference>
<keyword evidence="2" id="KW-1185">Reference proteome</keyword>
<organism evidence="1 2">
    <name type="scientific">Nocardiopsis aegyptia</name>
    <dbReference type="NCBI Taxonomy" id="220378"/>
    <lineage>
        <taxon>Bacteria</taxon>
        <taxon>Bacillati</taxon>
        <taxon>Actinomycetota</taxon>
        <taxon>Actinomycetes</taxon>
        <taxon>Streptosporangiales</taxon>
        <taxon>Nocardiopsidaceae</taxon>
        <taxon>Nocardiopsis</taxon>
    </lineage>
</organism>
<name>A0A7Z0JA19_9ACTN</name>
<evidence type="ECO:0000313" key="2">
    <source>
        <dbReference type="Proteomes" id="UP000572051"/>
    </source>
</evidence>
<dbReference type="RefSeq" id="WP_312889253.1">
    <property type="nucleotide sequence ID" value="NZ_JACCFS010000001.1"/>
</dbReference>
<dbReference type="InterPro" id="IPR043504">
    <property type="entry name" value="Peptidase_S1_PA_chymotrypsin"/>
</dbReference>
<gene>
    <name evidence="1" type="ORF">HNR10_002729</name>
</gene>
<reference evidence="1 2" key="1">
    <citation type="submission" date="2020-07" db="EMBL/GenBank/DDBJ databases">
        <title>Sequencing the genomes of 1000 actinobacteria strains.</title>
        <authorList>
            <person name="Klenk H.-P."/>
        </authorList>
    </citation>
    <scope>NUCLEOTIDE SEQUENCE [LARGE SCALE GENOMIC DNA]</scope>
    <source>
        <strain evidence="1 2">DSM 44442</strain>
    </source>
</reference>
<accession>A0A7Z0JA19</accession>
<comment type="caution">
    <text evidence="1">The sequence shown here is derived from an EMBL/GenBank/DDBJ whole genome shotgun (WGS) entry which is preliminary data.</text>
</comment>
<dbReference type="SUPFAM" id="SSF50494">
    <property type="entry name" value="Trypsin-like serine proteases"/>
    <property type="match status" value="1"/>
</dbReference>
<dbReference type="Proteomes" id="UP000572051">
    <property type="component" value="Unassembled WGS sequence"/>
</dbReference>
<protein>
    <recommendedName>
        <fullName evidence="3">Serine protease</fullName>
    </recommendedName>
</protein>
<dbReference type="EMBL" id="JACCFS010000001">
    <property type="protein sequence ID" value="NYJ34848.1"/>
    <property type="molecule type" value="Genomic_DNA"/>
</dbReference>
<evidence type="ECO:0008006" key="3">
    <source>
        <dbReference type="Google" id="ProtNLM"/>
    </source>
</evidence>
<proteinExistence type="predicted"/>
<evidence type="ECO:0000313" key="1">
    <source>
        <dbReference type="EMBL" id="NYJ34848.1"/>
    </source>
</evidence>
<dbReference type="InterPro" id="IPR009003">
    <property type="entry name" value="Peptidase_S1_PA"/>
</dbReference>
<dbReference type="Gene3D" id="2.40.10.10">
    <property type="entry name" value="Trypsin-like serine proteases"/>
    <property type="match status" value="2"/>
</dbReference>
<dbReference type="AlphaFoldDB" id="A0A7Z0JA19"/>
<sequence length="307" mass="32666">MNPPALHAAAPDWQLRIVHPANGTLYGAAVQVSPVHAVTCAHVVDLAVADAGPGSTVHLDAPRGGGTWTATGTVVPGGWWCKTAAPWDVAVLRLDRPGPAVPPTLAPSHRTGEAVRFVGFPRSPAGRWITGRLVGDGGSHPEFTQIDTDSTVGLTVVRGYSGSGVRPRDGDTLIGIVTESALDGRVGWMIPMTAIPRVWTPQQSAESGTARTPTARTVAETARAMTDLHTLLDADRRLAFYRGLDPRLRRRLRVDQDLEAFASALVVLAHEQYGLLRDVLAQLEHWEEGSAAMRRVHEAAAPLLAGA</sequence>